<sequence length="102" mass="11859">MNSRNICPTKSGIELCIPKHDFYNVNIQNSHQPLAFRFQNEPDEDMRNVLLDNVELEYGNTNMDTSPIKGWIVIHQEGFTLLKLTRDRHYFCSLISSTSKKT</sequence>
<comment type="caution">
    <text evidence="1">The sequence shown here is derived from an EMBL/GenBank/DDBJ whole genome shotgun (WGS) entry which is preliminary data.</text>
</comment>
<accession>A0AAP0ITR7</accession>
<gene>
    <name evidence="1" type="ORF">Syun_018897</name>
</gene>
<evidence type="ECO:0000313" key="2">
    <source>
        <dbReference type="Proteomes" id="UP001420932"/>
    </source>
</evidence>
<proteinExistence type="predicted"/>
<keyword evidence="2" id="KW-1185">Reference proteome</keyword>
<reference evidence="1 2" key="1">
    <citation type="submission" date="2024-01" db="EMBL/GenBank/DDBJ databases">
        <title>Genome assemblies of Stephania.</title>
        <authorList>
            <person name="Yang L."/>
        </authorList>
    </citation>
    <scope>NUCLEOTIDE SEQUENCE [LARGE SCALE GENOMIC DNA]</scope>
    <source>
        <strain evidence="1">YNDBR</strain>
        <tissue evidence="1">Leaf</tissue>
    </source>
</reference>
<dbReference type="EMBL" id="JBBNAF010000008">
    <property type="protein sequence ID" value="KAK9121280.1"/>
    <property type="molecule type" value="Genomic_DNA"/>
</dbReference>
<organism evidence="1 2">
    <name type="scientific">Stephania yunnanensis</name>
    <dbReference type="NCBI Taxonomy" id="152371"/>
    <lineage>
        <taxon>Eukaryota</taxon>
        <taxon>Viridiplantae</taxon>
        <taxon>Streptophyta</taxon>
        <taxon>Embryophyta</taxon>
        <taxon>Tracheophyta</taxon>
        <taxon>Spermatophyta</taxon>
        <taxon>Magnoliopsida</taxon>
        <taxon>Ranunculales</taxon>
        <taxon>Menispermaceae</taxon>
        <taxon>Menispermoideae</taxon>
        <taxon>Cissampelideae</taxon>
        <taxon>Stephania</taxon>
    </lineage>
</organism>
<evidence type="ECO:0000313" key="1">
    <source>
        <dbReference type="EMBL" id="KAK9121280.1"/>
    </source>
</evidence>
<dbReference type="AlphaFoldDB" id="A0AAP0ITR7"/>
<dbReference type="Proteomes" id="UP001420932">
    <property type="component" value="Unassembled WGS sequence"/>
</dbReference>
<name>A0AAP0ITR7_9MAGN</name>
<protein>
    <submittedName>
        <fullName evidence="1">Uncharacterized protein</fullName>
    </submittedName>
</protein>